<dbReference type="Gene3D" id="2.70.170.10">
    <property type="entry name" value="Neurotransmitter-gated ion-channel ligand-binding domain"/>
    <property type="match status" value="1"/>
</dbReference>
<keyword evidence="3 6" id="KW-1133">Transmembrane helix</keyword>
<dbReference type="Pfam" id="PF02931">
    <property type="entry name" value="Neur_chan_LBD"/>
    <property type="match status" value="1"/>
</dbReference>
<evidence type="ECO:0000256" key="4">
    <source>
        <dbReference type="ARBA" id="ARBA00023136"/>
    </source>
</evidence>
<dbReference type="InterPro" id="IPR006201">
    <property type="entry name" value="Neur_channel"/>
</dbReference>
<evidence type="ECO:0000256" key="2">
    <source>
        <dbReference type="ARBA" id="ARBA00022692"/>
    </source>
</evidence>
<evidence type="ECO:0000256" key="6">
    <source>
        <dbReference type="SAM" id="Phobius"/>
    </source>
</evidence>
<feature type="domain" description="Neurotransmitter-gated ion-channel ligand-binding" evidence="7">
    <location>
        <begin position="203"/>
        <end position="412"/>
    </location>
</feature>
<gene>
    <name evidence="8" type="ORF">OKIOD_LOCUS746</name>
</gene>
<accession>A0ABN7RPU7</accession>
<dbReference type="InterPro" id="IPR036734">
    <property type="entry name" value="Neur_chan_lig-bd_sf"/>
</dbReference>
<reference evidence="8 9" key="1">
    <citation type="submission" date="2021-04" db="EMBL/GenBank/DDBJ databases">
        <authorList>
            <person name="Bliznina A."/>
        </authorList>
    </citation>
    <scope>NUCLEOTIDE SEQUENCE [LARGE SCALE GENOMIC DNA]</scope>
</reference>
<evidence type="ECO:0000256" key="3">
    <source>
        <dbReference type="ARBA" id="ARBA00022989"/>
    </source>
</evidence>
<keyword evidence="4 6" id="KW-0472">Membrane</keyword>
<keyword evidence="9" id="KW-1185">Reference proteome</keyword>
<protein>
    <submittedName>
        <fullName evidence="8">Oidioi.mRNA.OKI2018_I69.PAR.g9188.t1.cds</fullName>
    </submittedName>
</protein>
<dbReference type="CDD" id="cd19051">
    <property type="entry name" value="LGIC_TM_cation"/>
    <property type="match status" value="1"/>
</dbReference>
<dbReference type="PRINTS" id="PR00252">
    <property type="entry name" value="NRIONCHANNEL"/>
</dbReference>
<dbReference type="PANTHER" id="PTHR18945">
    <property type="entry name" value="NEUROTRANSMITTER GATED ION CHANNEL"/>
    <property type="match status" value="1"/>
</dbReference>
<evidence type="ECO:0000259" key="7">
    <source>
        <dbReference type="Pfam" id="PF02931"/>
    </source>
</evidence>
<keyword evidence="2 6" id="KW-0812">Transmembrane</keyword>
<dbReference type="Gene3D" id="1.20.58.390">
    <property type="entry name" value="Neurotransmitter-gated ion-channel transmembrane domain"/>
    <property type="match status" value="1"/>
</dbReference>
<feature type="region of interest" description="Disordered" evidence="5">
    <location>
        <begin position="155"/>
        <end position="184"/>
    </location>
</feature>
<name>A0ABN7RPU7_OIKDI</name>
<dbReference type="InterPro" id="IPR036719">
    <property type="entry name" value="Neuro-gated_channel_TM_sf"/>
</dbReference>
<dbReference type="InterPro" id="IPR006202">
    <property type="entry name" value="Neur_chan_lig-bd"/>
</dbReference>
<feature type="transmembrane region" description="Helical" evidence="6">
    <location>
        <begin position="577"/>
        <end position="595"/>
    </location>
</feature>
<evidence type="ECO:0000256" key="1">
    <source>
        <dbReference type="ARBA" id="ARBA00004141"/>
    </source>
</evidence>
<proteinExistence type="predicted"/>
<dbReference type="InterPro" id="IPR038050">
    <property type="entry name" value="Neuro_actylchol_rec"/>
</dbReference>
<feature type="compositionally biased region" description="Low complexity" evidence="5">
    <location>
        <begin position="162"/>
        <end position="176"/>
    </location>
</feature>
<dbReference type="Proteomes" id="UP001158576">
    <property type="component" value="Chromosome PAR"/>
</dbReference>
<dbReference type="EMBL" id="OU015568">
    <property type="protein sequence ID" value="CAG5079167.1"/>
    <property type="molecule type" value="Genomic_DNA"/>
</dbReference>
<sequence>MRELLLYFLISANAKSVEEVLAKKLLYDAGYMKSVSPLNPEFTWLDPSHEKFDAPAICKKWFKKMKQTWSSDYEESRIANYAFNCEWEASEGWTWKKNGENDCVGWLMNIFYGPAQGWQNGAPLAVLTKKQCPGFDYGSQNVEYNGACDPKNGPVEYEDYGSTTQSSTSSATSTKSPRTGENPEQRLAYAEDLDLLDDVLTVMTSDAMKVNVEVELVSLNALELADSAMDTTIVVFSSWTDDRLKWDRMYYNDTQKIEVDPNLIWTPPIEIVNLDTWGNFAKIQEYGCIVNYRGEVKMSRKLRLSTSCSMDPALYPFDVQVCSIDLSTPGMPMSKLSLEVTKWMFKNGVQFDPKDGEKSLDYSQTDMTVLQNVFYDDNPAWNFLGYKFTDVAITGNDGNKYSRVQVTFAVARNIAFYELTLFLPIVCMCILVVLGIWMPVSSGETLGFQVTMLLTMIVYLDVLSRNGSRICASDDISIAPRLLIMFLIIAIGSVFAHIIITMNLWCHDKTSDRVFTFDRWRAKFALRCAKFFQVFKHGVYTIPTVITSLVNGEDVKDQDKDAFKEAWIFYGKICSHFWAFILSSVILISMIGIIIDMHVESSVAQANFS</sequence>
<organism evidence="8 9">
    <name type="scientific">Oikopleura dioica</name>
    <name type="common">Tunicate</name>
    <dbReference type="NCBI Taxonomy" id="34765"/>
    <lineage>
        <taxon>Eukaryota</taxon>
        <taxon>Metazoa</taxon>
        <taxon>Chordata</taxon>
        <taxon>Tunicata</taxon>
        <taxon>Appendicularia</taxon>
        <taxon>Copelata</taxon>
        <taxon>Oikopleuridae</taxon>
        <taxon>Oikopleura</taxon>
    </lineage>
</organism>
<feature type="transmembrane region" description="Helical" evidence="6">
    <location>
        <begin position="482"/>
        <end position="505"/>
    </location>
</feature>
<feature type="transmembrane region" description="Helical" evidence="6">
    <location>
        <begin position="445"/>
        <end position="462"/>
    </location>
</feature>
<evidence type="ECO:0000256" key="5">
    <source>
        <dbReference type="SAM" id="MobiDB-lite"/>
    </source>
</evidence>
<dbReference type="SUPFAM" id="SSF90112">
    <property type="entry name" value="Neurotransmitter-gated ion-channel transmembrane pore"/>
    <property type="match status" value="1"/>
</dbReference>
<dbReference type="SUPFAM" id="SSF63712">
    <property type="entry name" value="Nicotinic receptor ligand binding domain-like"/>
    <property type="match status" value="1"/>
</dbReference>
<comment type="subcellular location">
    <subcellularLocation>
        <location evidence="1">Membrane</location>
        <topology evidence="1">Multi-pass membrane protein</topology>
    </subcellularLocation>
</comment>
<feature type="transmembrane region" description="Helical" evidence="6">
    <location>
        <begin position="414"/>
        <end position="438"/>
    </location>
</feature>
<evidence type="ECO:0000313" key="8">
    <source>
        <dbReference type="EMBL" id="CAG5079167.1"/>
    </source>
</evidence>
<dbReference type="CDD" id="cd18989">
    <property type="entry name" value="LGIC_ECD_cation"/>
    <property type="match status" value="1"/>
</dbReference>
<evidence type="ECO:0000313" key="9">
    <source>
        <dbReference type="Proteomes" id="UP001158576"/>
    </source>
</evidence>